<dbReference type="PANTHER" id="PTHR13096:SF8">
    <property type="entry name" value="RIBOSOMAL OXYGENASE 1"/>
    <property type="match status" value="1"/>
</dbReference>
<dbReference type="RefSeq" id="WP_121364506.1">
    <property type="nucleotide sequence ID" value="NZ_RBXA01000001.1"/>
</dbReference>
<dbReference type="OrthoDB" id="9764016at2"/>
<sequence>MITNIETNKKLESFEDLINPISVRDFKINYWEKQVLHISRDDSDFFSALFSIDDLDKLLEYSRPRGINLKVVKSQQTLNPTVYENQDGSLNLNQLYVAYADGHTIVVNEIQRFWDPIKEFVQNMRLQLNHNVVANLYLTPENEKALSPHYDSHDVFALQISGEKHWVVYDDTNFKTPLLNSFQPVFQREHLTGAKEITMKAGDIMYIPRGVPHEAYTKDTSSMHITIGVQPTQWIDFITKSLLNLSQSNVELRKALPIGFLKSDLNSLLTQEAKEDFIKILQAAFNEDNIKGSLGILEEEFRLKEQPKPDGHFFHLDNLNKITLETKLTKRDCLTSKVVNNFSGARILFQGNTIKGPSQIVSTLEFISEQKGIFNVKDIPYVNDDNKVKLAKRLVRGGLLKIVY</sequence>
<dbReference type="Proteomes" id="UP000280091">
    <property type="component" value="Unassembled WGS sequence"/>
</dbReference>
<keyword evidence="2" id="KW-0479">Metal-binding</keyword>
<protein>
    <submittedName>
        <fullName evidence="5">Cupin superfamily protein</fullName>
    </submittedName>
</protein>
<comment type="caution">
    <text evidence="5">The sequence shown here is derived from an EMBL/GenBank/DDBJ whole genome shotgun (WGS) entry which is preliminary data.</text>
</comment>
<dbReference type="GO" id="GO:0046872">
    <property type="term" value="F:metal ion binding"/>
    <property type="evidence" value="ECO:0007669"/>
    <property type="project" value="UniProtKB-KW"/>
</dbReference>
<evidence type="ECO:0000256" key="1">
    <source>
        <dbReference type="ARBA" id="ARBA00001954"/>
    </source>
</evidence>
<evidence type="ECO:0000313" key="6">
    <source>
        <dbReference type="Proteomes" id="UP000280091"/>
    </source>
</evidence>
<evidence type="ECO:0000313" key="5">
    <source>
        <dbReference type="EMBL" id="RKS95390.1"/>
    </source>
</evidence>
<dbReference type="EMBL" id="RBXA01000001">
    <property type="protein sequence ID" value="RKS95390.1"/>
    <property type="molecule type" value="Genomic_DNA"/>
</dbReference>
<accession>A0A495S6U0</accession>
<dbReference type="PANTHER" id="PTHR13096">
    <property type="entry name" value="MINA53 MYC INDUCED NUCLEAR ANTIGEN"/>
    <property type="match status" value="1"/>
</dbReference>
<dbReference type="GO" id="GO:0051864">
    <property type="term" value="F:histone H3K36 demethylase activity"/>
    <property type="evidence" value="ECO:0007669"/>
    <property type="project" value="TreeGrafter"/>
</dbReference>
<feature type="domain" description="JmjC" evidence="4">
    <location>
        <begin position="106"/>
        <end position="246"/>
    </location>
</feature>
<dbReference type="Gene3D" id="2.60.120.650">
    <property type="entry name" value="Cupin"/>
    <property type="match status" value="1"/>
</dbReference>
<dbReference type="GO" id="GO:0032453">
    <property type="term" value="F:histone H3K4 demethylase activity"/>
    <property type="evidence" value="ECO:0007669"/>
    <property type="project" value="TreeGrafter"/>
</dbReference>
<dbReference type="PROSITE" id="PS51184">
    <property type="entry name" value="JMJC"/>
    <property type="match status" value="1"/>
</dbReference>
<reference evidence="5 6" key="1">
    <citation type="submission" date="2018-10" db="EMBL/GenBank/DDBJ databases">
        <title>Genomic Encyclopedia of Archaeal and Bacterial Type Strains, Phase II (KMG-II): from individual species to whole genera.</title>
        <authorList>
            <person name="Goeker M."/>
        </authorList>
    </citation>
    <scope>NUCLEOTIDE SEQUENCE [LARGE SCALE GENOMIC DNA]</scope>
    <source>
        <strain evidence="5 6">DSM 15094</strain>
    </source>
</reference>
<name>A0A495S6U0_9FLAO</name>
<gene>
    <name evidence="5" type="ORF">BC952_1062</name>
</gene>
<proteinExistence type="predicted"/>
<evidence type="ECO:0000256" key="2">
    <source>
        <dbReference type="ARBA" id="ARBA00022723"/>
    </source>
</evidence>
<organism evidence="5 6">
    <name type="scientific">Flavobacterium limicola</name>
    <dbReference type="NCBI Taxonomy" id="180441"/>
    <lineage>
        <taxon>Bacteria</taxon>
        <taxon>Pseudomonadati</taxon>
        <taxon>Bacteroidota</taxon>
        <taxon>Flavobacteriia</taxon>
        <taxon>Flavobacteriales</taxon>
        <taxon>Flavobacteriaceae</taxon>
        <taxon>Flavobacterium</taxon>
    </lineage>
</organism>
<keyword evidence="3" id="KW-0408">Iron</keyword>
<keyword evidence="6" id="KW-1185">Reference proteome</keyword>
<dbReference type="Pfam" id="PF08007">
    <property type="entry name" value="JmjC_2"/>
    <property type="match status" value="1"/>
</dbReference>
<dbReference type="SUPFAM" id="SSF51197">
    <property type="entry name" value="Clavaminate synthase-like"/>
    <property type="match status" value="1"/>
</dbReference>
<comment type="cofactor">
    <cofactor evidence="1">
        <name>Fe(2+)</name>
        <dbReference type="ChEBI" id="CHEBI:29033"/>
    </cofactor>
</comment>
<dbReference type="AlphaFoldDB" id="A0A495S6U0"/>
<evidence type="ECO:0000256" key="3">
    <source>
        <dbReference type="ARBA" id="ARBA00023004"/>
    </source>
</evidence>
<dbReference type="InterPro" id="IPR003347">
    <property type="entry name" value="JmjC_dom"/>
</dbReference>
<dbReference type="InterPro" id="IPR039994">
    <property type="entry name" value="NO66-like"/>
</dbReference>
<evidence type="ECO:0000259" key="4">
    <source>
        <dbReference type="PROSITE" id="PS51184"/>
    </source>
</evidence>